<dbReference type="PANTHER" id="PTHR30543:SF21">
    <property type="entry name" value="NAD(P)H-DEPENDENT FMN REDUCTASE LOT6"/>
    <property type="match status" value="1"/>
</dbReference>
<dbReference type="InterPro" id="IPR005025">
    <property type="entry name" value="FMN_Rdtase-like_dom"/>
</dbReference>
<protein>
    <submittedName>
        <fullName evidence="2">NAD(P)H-dependent oxidoreductase</fullName>
        <ecNumber evidence="2">1.-.-.-</ecNumber>
    </submittedName>
</protein>
<dbReference type="GO" id="GO:0016491">
    <property type="term" value="F:oxidoreductase activity"/>
    <property type="evidence" value="ECO:0007669"/>
    <property type="project" value="UniProtKB-KW"/>
</dbReference>
<evidence type="ECO:0000313" key="2">
    <source>
        <dbReference type="EMBL" id="WLQ40130.1"/>
    </source>
</evidence>
<dbReference type="PANTHER" id="PTHR30543">
    <property type="entry name" value="CHROMATE REDUCTASE"/>
    <property type="match status" value="1"/>
</dbReference>
<dbReference type="EMBL" id="CP120992">
    <property type="protein sequence ID" value="WLQ40130.1"/>
    <property type="molecule type" value="Genomic_DNA"/>
</dbReference>
<dbReference type="InterPro" id="IPR050712">
    <property type="entry name" value="NAD(P)H-dep_reductase"/>
</dbReference>
<evidence type="ECO:0000259" key="1">
    <source>
        <dbReference type="Pfam" id="PF03358"/>
    </source>
</evidence>
<accession>A0ABY9HZW1</accession>
<reference evidence="2 3" key="1">
    <citation type="submission" date="2023-03" db="EMBL/GenBank/DDBJ databases">
        <title>Isolation and description of six Streptomyces strains from soil environments, able to metabolize different microbial glucans.</title>
        <authorList>
            <person name="Widen T."/>
            <person name="Larsbrink J."/>
        </authorList>
    </citation>
    <scope>NUCLEOTIDE SEQUENCE [LARGE SCALE GENOMIC DNA]</scope>
    <source>
        <strain evidence="2 3">Mut2</strain>
    </source>
</reference>
<evidence type="ECO:0000313" key="3">
    <source>
        <dbReference type="Proteomes" id="UP001229952"/>
    </source>
</evidence>
<dbReference type="Proteomes" id="UP001229952">
    <property type="component" value="Chromosome"/>
</dbReference>
<name>A0ABY9HZW1_9ACTN</name>
<dbReference type="Gene3D" id="3.40.50.360">
    <property type="match status" value="1"/>
</dbReference>
<gene>
    <name evidence="2" type="ORF">P8A22_09015</name>
</gene>
<dbReference type="InterPro" id="IPR029039">
    <property type="entry name" value="Flavoprotein-like_sf"/>
</dbReference>
<dbReference type="SUPFAM" id="SSF52218">
    <property type="entry name" value="Flavoproteins"/>
    <property type="match status" value="1"/>
</dbReference>
<sequence length="193" mass="21051">MSQDRLRLALIVGSNREARFGKVIGDWIAGVAKRRGDVTVDVIDLVDHELPTALSRNPAPEVAAELAKVSPRLAEADAFVVVTPEYNHSYPAGLKNLIDWHRTQWQAKPVGFVSYGGLSGGLRAVEHLRPVFAELHTVTVRDVVSLHMAWDQFGPDGAPADEGPAQAAKVLLDQISWWGNALREARAKTPYGS</sequence>
<dbReference type="RefSeq" id="WP_306086602.1">
    <property type="nucleotide sequence ID" value="NZ_CP120992.1"/>
</dbReference>
<proteinExistence type="predicted"/>
<dbReference type="Pfam" id="PF03358">
    <property type="entry name" value="FMN_red"/>
    <property type="match status" value="1"/>
</dbReference>
<feature type="domain" description="NADPH-dependent FMN reductase-like" evidence="1">
    <location>
        <begin position="7"/>
        <end position="151"/>
    </location>
</feature>
<keyword evidence="2" id="KW-0560">Oxidoreductase</keyword>
<keyword evidence="3" id="KW-1185">Reference proteome</keyword>
<organism evidence="2 3">
    <name type="scientific">Streptomyces laculatispora</name>
    <dbReference type="NCBI Taxonomy" id="887464"/>
    <lineage>
        <taxon>Bacteria</taxon>
        <taxon>Bacillati</taxon>
        <taxon>Actinomycetota</taxon>
        <taxon>Actinomycetes</taxon>
        <taxon>Kitasatosporales</taxon>
        <taxon>Streptomycetaceae</taxon>
        <taxon>Streptomyces</taxon>
    </lineage>
</organism>
<dbReference type="EC" id="1.-.-.-" evidence="2"/>